<dbReference type="Proteomes" id="UP001233172">
    <property type="component" value="Unassembled WGS sequence"/>
</dbReference>
<keyword evidence="2" id="KW-1185">Reference proteome</keyword>
<evidence type="ECO:0000313" key="1">
    <source>
        <dbReference type="EMBL" id="KAK0043431.1"/>
    </source>
</evidence>
<sequence length="96" mass="10677">MSQDNTSILNVSGQHFYPQCLRTTLLSSMSQDNTSDPQCLRTTLLSSMSQDNTSDPQCLRTTLLTLNVSGQHFYPQCLRTTLLSSMSQDNTSILNV</sequence>
<name>A0AAD8EY62_BIOPF</name>
<protein>
    <submittedName>
        <fullName evidence="1">Uncharacterized protein</fullName>
    </submittedName>
</protein>
<gene>
    <name evidence="1" type="ORF">Bpfe_027166</name>
</gene>
<proteinExistence type="predicted"/>
<dbReference type="AlphaFoldDB" id="A0AAD8EY62"/>
<organism evidence="1 2">
    <name type="scientific">Biomphalaria pfeifferi</name>
    <name type="common">Bloodfluke planorb</name>
    <name type="synonym">Freshwater snail</name>
    <dbReference type="NCBI Taxonomy" id="112525"/>
    <lineage>
        <taxon>Eukaryota</taxon>
        <taxon>Metazoa</taxon>
        <taxon>Spiralia</taxon>
        <taxon>Lophotrochozoa</taxon>
        <taxon>Mollusca</taxon>
        <taxon>Gastropoda</taxon>
        <taxon>Heterobranchia</taxon>
        <taxon>Euthyneura</taxon>
        <taxon>Panpulmonata</taxon>
        <taxon>Hygrophila</taxon>
        <taxon>Lymnaeoidea</taxon>
        <taxon>Planorbidae</taxon>
        <taxon>Biomphalaria</taxon>
    </lineage>
</organism>
<reference evidence="1" key="2">
    <citation type="submission" date="2023-04" db="EMBL/GenBank/DDBJ databases">
        <authorList>
            <person name="Bu L."/>
            <person name="Lu L."/>
            <person name="Laidemitt M.R."/>
            <person name="Zhang S.M."/>
            <person name="Mutuku M."/>
            <person name="Mkoji G."/>
            <person name="Steinauer M."/>
            <person name="Loker E.S."/>
        </authorList>
    </citation>
    <scope>NUCLEOTIDE SEQUENCE</scope>
    <source>
        <strain evidence="1">KasaAsao</strain>
        <tissue evidence="1">Whole Snail</tissue>
    </source>
</reference>
<comment type="caution">
    <text evidence="1">The sequence shown here is derived from an EMBL/GenBank/DDBJ whole genome shotgun (WGS) entry which is preliminary data.</text>
</comment>
<evidence type="ECO:0000313" key="2">
    <source>
        <dbReference type="Proteomes" id="UP001233172"/>
    </source>
</evidence>
<reference evidence="1" key="1">
    <citation type="journal article" date="2023" name="PLoS Negl. Trop. Dis.">
        <title>A genome sequence for Biomphalaria pfeifferi, the major vector snail for the human-infecting parasite Schistosoma mansoni.</title>
        <authorList>
            <person name="Bu L."/>
            <person name="Lu L."/>
            <person name="Laidemitt M.R."/>
            <person name="Zhang S.M."/>
            <person name="Mutuku M."/>
            <person name="Mkoji G."/>
            <person name="Steinauer M."/>
            <person name="Loker E.S."/>
        </authorList>
    </citation>
    <scope>NUCLEOTIDE SEQUENCE</scope>
    <source>
        <strain evidence="1">KasaAsao</strain>
    </source>
</reference>
<accession>A0AAD8EY62</accession>
<dbReference type="EMBL" id="JASAOG010000217">
    <property type="protein sequence ID" value="KAK0043431.1"/>
    <property type="molecule type" value="Genomic_DNA"/>
</dbReference>